<evidence type="ECO:0000259" key="2">
    <source>
        <dbReference type="PROSITE" id="PS51724"/>
    </source>
</evidence>
<dbReference type="RefSeq" id="WP_264943485.1">
    <property type="nucleotide sequence ID" value="NZ_JAPDRA010000002.1"/>
</dbReference>
<dbReference type="Pfam" id="PF05036">
    <property type="entry name" value="SPOR"/>
    <property type="match status" value="1"/>
</dbReference>
<keyword evidence="1" id="KW-0472">Membrane</keyword>
<accession>A0ABW3H307</accession>
<organism evidence="3 4">
    <name type="scientific">Sphingomonas canadensis</name>
    <dbReference type="NCBI Taxonomy" id="1219257"/>
    <lineage>
        <taxon>Bacteria</taxon>
        <taxon>Pseudomonadati</taxon>
        <taxon>Pseudomonadota</taxon>
        <taxon>Alphaproteobacteria</taxon>
        <taxon>Sphingomonadales</taxon>
        <taxon>Sphingomonadaceae</taxon>
        <taxon>Sphingomonas</taxon>
    </lineage>
</organism>
<keyword evidence="1" id="KW-1133">Transmembrane helix</keyword>
<keyword evidence="1" id="KW-0812">Transmembrane</keyword>
<keyword evidence="4" id="KW-1185">Reference proteome</keyword>
<evidence type="ECO:0000256" key="1">
    <source>
        <dbReference type="SAM" id="Phobius"/>
    </source>
</evidence>
<dbReference type="PROSITE" id="PS51724">
    <property type="entry name" value="SPOR"/>
    <property type="match status" value="1"/>
</dbReference>
<dbReference type="EMBL" id="JBHTJG010000002">
    <property type="protein sequence ID" value="MFD0945709.1"/>
    <property type="molecule type" value="Genomic_DNA"/>
</dbReference>
<feature type="transmembrane region" description="Helical" evidence="1">
    <location>
        <begin position="31"/>
        <end position="55"/>
    </location>
</feature>
<dbReference type="InterPro" id="IPR007730">
    <property type="entry name" value="SPOR-like_dom"/>
</dbReference>
<dbReference type="SUPFAM" id="SSF110997">
    <property type="entry name" value="Sporulation related repeat"/>
    <property type="match status" value="1"/>
</dbReference>
<gene>
    <name evidence="3" type="ORF">ACFQ1E_05100</name>
</gene>
<reference evidence="4" key="1">
    <citation type="journal article" date="2019" name="Int. J. Syst. Evol. Microbiol.">
        <title>The Global Catalogue of Microorganisms (GCM) 10K type strain sequencing project: providing services to taxonomists for standard genome sequencing and annotation.</title>
        <authorList>
            <consortium name="The Broad Institute Genomics Platform"/>
            <consortium name="The Broad Institute Genome Sequencing Center for Infectious Disease"/>
            <person name="Wu L."/>
            <person name="Ma J."/>
        </authorList>
    </citation>
    <scope>NUCLEOTIDE SEQUENCE [LARGE SCALE GENOMIC DNA]</scope>
    <source>
        <strain evidence="4">CCUG 62982</strain>
    </source>
</reference>
<evidence type="ECO:0000313" key="3">
    <source>
        <dbReference type="EMBL" id="MFD0945709.1"/>
    </source>
</evidence>
<name>A0ABW3H307_9SPHN</name>
<sequence>MGMRAGEGFGDDDRLPWLETVEEDYREGPSIWRILLLIFIGVAVLAVVVFGIWIYQRQQAMQGNGALIAAPEGDYKVKPDEPGGLNVEGEGTAVYGASQGESGNVAVNMGARPEEPVTGKTVPAAQPSPGGGTMAVPDATKKLEAKLPPGGSGALMQLGAFPDEAGAEAAWARLTRKFPVLAPLGKAVERGTAGSATVYRLRVNAGSNAQAKDICARLIAAGENCYVAN</sequence>
<proteinExistence type="predicted"/>
<evidence type="ECO:0000313" key="4">
    <source>
        <dbReference type="Proteomes" id="UP001596977"/>
    </source>
</evidence>
<dbReference type="Gene3D" id="3.30.70.1070">
    <property type="entry name" value="Sporulation related repeat"/>
    <property type="match status" value="1"/>
</dbReference>
<comment type="caution">
    <text evidence="3">The sequence shown here is derived from an EMBL/GenBank/DDBJ whole genome shotgun (WGS) entry which is preliminary data.</text>
</comment>
<protein>
    <submittedName>
        <fullName evidence="3">SPOR domain-containing protein</fullName>
    </submittedName>
</protein>
<feature type="domain" description="SPOR" evidence="2">
    <location>
        <begin position="148"/>
        <end position="229"/>
    </location>
</feature>
<dbReference type="InterPro" id="IPR036680">
    <property type="entry name" value="SPOR-like_sf"/>
</dbReference>
<dbReference type="Proteomes" id="UP001596977">
    <property type="component" value="Unassembled WGS sequence"/>
</dbReference>